<sequence length="270" mass="28926">MKYLPRKSALILGILILAALGLWGIFLVSRKTEPTFARPNDTGTASGSWSNTLPKGTALSSPDNITTKAADDLLTTYLTARQETGQELTAEERAQVAADAATKLTASTTPATVYTLADLVVVEDGATEDRAFGNALGALFATYTKNYTTDEIAIMKQAFADKSAAELAALAPNASAYRHLAEDMTKIAVPRAFADIHLKLINDYSQMGAALIDIQSVFTDGLRGTVGITTYTQAFNDTFVTVLSMADLFIQHKVLFSQDEPGAVFRKASQ</sequence>
<evidence type="ECO:0000313" key="2">
    <source>
        <dbReference type="EMBL" id="OHA81425.1"/>
    </source>
</evidence>
<reference evidence="2 3" key="1">
    <citation type="journal article" date="2016" name="Nat. Commun.">
        <title>Thousands of microbial genomes shed light on interconnected biogeochemical processes in an aquifer system.</title>
        <authorList>
            <person name="Anantharaman K."/>
            <person name="Brown C.T."/>
            <person name="Hug L.A."/>
            <person name="Sharon I."/>
            <person name="Castelle C.J."/>
            <person name="Probst A.J."/>
            <person name="Thomas B.C."/>
            <person name="Singh A."/>
            <person name="Wilkins M.J."/>
            <person name="Karaoz U."/>
            <person name="Brodie E.L."/>
            <person name="Williams K.H."/>
            <person name="Hubbard S.S."/>
            <person name="Banfield J.F."/>
        </authorList>
    </citation>
    <scope>NUCLEOTIDE SEQUENCE [LARGE SCALE GENOMIC DNA]</scope>
</reference>
<dbReference type="Proteomes" id="UP000176997">
    <property type="component" value="Unassembled WGS sequence"/>
</dbReference>
<organism evidence="2 3">
    <name type="scientific">Candidatus Yonathbacteria bacterium RIFCSPHIGHO2_01_FULL_51_10</name>
    <dbReference type="NCBI Taxonomy" id="1802723"/>
    <lineage>
        <taxon>Bacteria</taxon>
        <taxon>Candidatus Yonathiibacteriota</taxon>
    </lineage>
</organism>
<feature type="region of interest" description="Disordered" evidence="1">
    <location>
        <begin position="36"/>
        <end position="64"/>
    </location>
</feature>
<proteinExistence type="predicted"/>
<dbReference type="EMBL" id="MHUS01000011">
    <property type="protein sequence ID" value="OHA81425.1"/>
    <property type="molecule type" value="Genomic_DNA"/>
</dbReference>
<evidence type="ECO:0000313" key="3">
    <source>
        <dbReference type="Proteomes" id="UP000176997"/>
    </source>
</evidence>
<gene>
    <name evidence="2" type="ORF">A2675_00095</name>
</gene>
<protein>
    <submittedName>
        <fullName evidence="2">Uncharacterized protein</fullName>
    </submittedName>
</protein>
<dbReference type="AlphaFoldDB" id="A0A1G2S8L3"/>
<evidence type="ECO:0000256" key="1">
    <source>
        <dbReference type="SAM" id="MobiDB-lite"/>
    </source>
</evidence>
<comment type="caution">
    <text evidence="2">The sequence shown here is derived from an EMBL/GenBank/DDBJ whole genome shotgun (WGS) entry which is preliminary data.</text>
</comment>
<feature type="compositionally biased region" description="Polar residues" evidence="1">
    <location>
        <begin position="41"/>
        <end position="64"/>
    </location>
</feature>
<accession>A0A1G2S8L3</accession>
<dbReference type="STRING" id="1802723.A2675_00095"/>
<name>A0A1G2S8L3_9BACT</name>